<name>A0ABV5H3T1_9FLAO</name>
<dbReference type="Pfam" id="PF00533">
    <property type="entry name" value="BRCT"/>
    <property type="match status" value="1"/>
</dbReference>
<reference evidence="2 3" key="1">
    <citation type="submission" date="2024-09" db="EMBL/GenBank/DDBJ databases">
        <authorList>
            <person name="Sun Q."/>
            <person name="Mori K."/>
        </authorList>
    </citation>
    <scope>NUCLEOTIDE SEQUENCE [LARGE SCALE GENOMIC DNA]</scope>
    <source>
        <strain evidence="2 3">CECT 8300</strain>
    </source>
</reference>
<keyword evidence="3" id="KW-1185">Reference proteome</keyword>
<evidence type="ECO:0000313" key="2">
    <source>
        <dbReference type="EMBL" id="MFB9106533.1"/>
    </source>
</evidence>
<dbReference type="InterPro" id="IPR036420">
    <property type="entry name" value="BRCT_dom_sf"/>
</dbReference>
<dbReference type="InterPro" id="IPR001357">
    <property type="entry name" value="BRCT_dom"/>
</dbReference>
<evidence type="ECO:0000259" key="1">
    <source>
        <dbReference type="Pfam" id="PF00533"/>
    </source>
</evidence>
<dbReference type="SUPFAM" id="SSF52113">
    <property type="entry name" value="BRCT domain"/>
    <property type="match status" value="1"/>
</dbReference>
<dbReference type="RefSeq" id="WP_290270577.1">
    <property type="nucleotide sequence ID" value="NZ_JAUFQP010000010.1"/>
</dbReference>
<sequence length="129" mass="14518">MNLSEKLSRILRSKTDLDDEQLEQMTEREGWAIVYSLRSQEAKKKKVEVCFTGFSPADKKELIQIANDNDIHIAKSVTKGLMFLCCGGNAGPSKMEKAERQGVKLIDKETFFNIIETGEIPTANTVYSK</sequence>
<evidence type="ECO:0000313" key="3">
    <source>
        <dbReference type="Proteomes" id="UP001589590"/>
    </source>
</evidence>
<dbReference type="Gene3D" id="3.40.50.10190">
    <property type="entry name" value="BRCT domain"/>
    <property type="match status" value="1"/>
</dbReference>
<feature type="domain" description="BRCT" evidence="1">
    <location>
        <begin position="45"/>
        <end position="113"/>
    </location>
</feature>
<protein>
    <submittedName>
        <fullName evidence="2">BRCT domain-containing protein</fullName>
    </submittedName>
</protein>
<organism evidence="2 3">
    <name type="scientific">Algibacter miyuki</name>
    <dbReference type="NCBI Taxonomy" id="1306933"/>
    <lineage>
        <taxon>Bacteria</taxon>
        <taxon>Pseudomonadati</taxon>
        <taxon>Bacteroidota</taxon>
        <taxon>Flavobacteriia</taxon>
        <taxon>Flavobacteriales</taxon>
        <taxon>Flavobacteriaceae</taxon>
        <taxon>Algibacter</taxon>
    </lineage>
</organism>
<dbReference type="Proteomes" id="UP001589590">
    <property type="component" value="Unassembled WGS sequence"/>
</dbReference>
<comment type="caution">
    <text evidence="2">The sequence shown here is derived from an EMBL/GenBank/DDBJ whole genome shotgun (WGS) entry which is preliminary data.</text>
</comment>
<gene>
    <name evidence="2" type="ORF">ACFFU1_16615</name>
</gene>
<dbReference type="EMBL" id="JBHMFA010000017">
    <property type="protein sequence ID" value="MFB9106533.1"/>
    <property type="molecule type" value="Genomic_DNA"/>
</dbReference>
<accession>A0ABV5H3T1</accession>
<proteinExistence type="predicted"/>